<dbReference type="AlphaFoldDB" id="A0A2P2J6R6"/>
<organism evidence="2">
    <name type="scientific">Rhizophora mucronata</name>
    <name type="common">Asiatic mangrove</name>
    <dbReference type="NCBI Taxonomy" id="61149"/>
    <lineage>
        <taxon>Eukaryota</taxon>
        <taxon>Viridiplantae</taxon>
        <taxon>Streptophyta</taxon>
        <taxon>Embryophyta</taxon>
        <taxon>Tracheophyta</taxon>
        <taxon>Spermatophyta</taxon>
        <taxon>Magnoliopsida</taxon>
        <taxon>eudicotyledons</taxon>
        <taxon>Gunneridae</taxon>
        <taxon>Pentapetalae</taxon>
        <taxon>rosids</taxon>
        <taxon>fabids</taxon>
        <taxon>Malpighiales</taxon>
        <taxon>Rhizophoraceae</taxon>
        <taxon>Rhizophora</taxon>
    </lineage>
</organism>
<proteinExistence type="predicted"/>
<feature type="transmembrane region" description="Helical" evidence="1">
    <location>
        <begin position="12"/>
        <end position="33"/>
    </location>
</feature>
<dbReference type="EMBL" id="GGEC01008624">
    <property type="protein sequence ID" value="MBW89107.1"/>
    <property type="molecule type" value="Transcribed_RNA"/>
</dbReference>
<reference evidence="2" key="1">
    <citation type="submission" date="2018-02" db="EMBL/GenBank/DDBJ databases">
        <title>Rhizophora mucronata_Transcriptome.</title>
        <authorList>
            <person name="Meera S.P."/>
            <person name="Sreeshan A."/>
            <person name="Augustine A."/>
        </authorList>
    </citation>
    <scope>NUCLEOTIDE SEQUENCE</scope>
    <source>
        <tissue evidence="2">Leaf</tissue>
    </source>
</reference>
<sequence length="39" mass="4518">MTLSFQSSTRCLLIHFTGILPVNYLPYVLQIIWPNILVL</sequence>
<name>A0A2P2J6R6_RHIMU</name>
<accession>A0A2P2J6R6</accession>
<keyword evidence="1" id="KW-0472">Membrane</keyword>
<evidence type="ECO:0000313" key="2">
    <source>
        <dbReference type="EMBL" id="MBW89107.1"/>
    </source>
</evidence>
<keyword evidence="1" id="KW-0812">Transmembrane</keyword>
<protein>
    <submittedName>
        <fullName evidence="2">Superoxide dismutase</fullName>
    </submittedName>
</protein>
<evidence type="ECO:0000256" key="1">
    <source>
        <dbReference type="SAM" id="Phobius"/>
    </source>
</evidence>
<keyword evidence="1" id="KW-1133">Transmembrane helix</keyword>